<evidence type="ECO:0000256" key="11">
    <source>
        <dbReference type="ARBA" id="ARBA00022989"/>
    </source>
</evidence>
<evidence type="ECO:0000256" key="9">
    <source>
        <dbReference type="ARBA" id="ARBA00022777"/>
    </source>
</evidence>
<dbReference type="SUPFAM" id="SSF158472">
    <property type="entry name" value="HAMP domain-like"/>
    <property type="match status" value="1"/>
</dbReference>
<evidence type="ECO:0000259" key="15">
    <source>
        <dbReference type="PROSITE" id="PS50109"/>
    </source>
</evidence>
<feature type="transmembrane region" description="Helical" evidence="14">
    <location>
        <begin position="55"/>
        <end position="75"/>
    </location>
</feature>
<dbReference type="PANTHER" id="PTHR45528:SF8">
    <property type="entry name" value="HISTIDINE KINASE"/>
    <property type="match status" value="1"/>
</dbReference>
<dbReference type="InterPro" id="IPR003661">
    <property type="entry name" value="HisK_dim/P_dom"/>
</dbReference>
<organism evidence="17 18">
    <name type="scientific">Paenibacillus phytohabitans</name>
    <dbReference type="NCBI Taxonomy" id="2654978"/>
    <lineage>
        <taxon>Bacteria</taxon>
        <taxon>Bacillati</taxon>
        <taxon>Bacillota</taxon>
        <taxon>Bacilli</taxon>
        <taxon>Bacillales</taxon>
        <taxon>Paenibacillaceae</taxon>
        <taxon>Paenibacillus</taxon>
    </lineage>
</organism>
<feature type="transmembrane region" description="Helical" evidence="14">
    <location>
        <begin position="20"/>
        <end position="43"/>
    </location>
</feature>
<proteinExistence type="predicted"/>
<evidence type="ECO:0000256" key="3">
    <source>
        <dbReference type="ARBA" id="ARBA00012438"/>
    </source>
</evidence>
<feature type="domain" description="HAMP" evidence="16">
    <location>
        <begin position="77"/>
        <end position="129"/>
    </location>
</feature>
<comment type="catalytic activity">
    <reaction evidence="1">
        <text>ATP + protein L-histidine = ADP + protein N-phospho-L-histidine.</text>
        <dbReference type="EC" id="2.7.13.3"/>
    </reaction>
</comment>
<dbReference type="SMART" id="SM00388">
    <property type="entry name" value="HisKA"/>
    <property type="match status" value="1"/>
</dbReference>
<keyword evidence="11 14" id="KW-1133">Transmembrane helix</keyword>
<comment type="subcellular location">
    <subcellularLocation>
        <location evidence="2">Cell membrane</location>
        <topology evidence="2">Multi-pass membrane protein</topology>
    </subcellularLocation>
</comment>
<dbReference type="Pfam" id="PF00512">
    <property type="entry name" value="HisKA"/>
    <property type="match status" value="1"/>
</dbReference>
<keyword evidence="13 14" id="KW-0472">Membrane</keyword>
<keyword evidence="5" id="KW-0597">Phosphoprotein</keyword>
<keyword evidence="10" id="KW-0067">ATP-binding</keyword>
<dbReference type="InterPro" id="IPR004358">
    <property type="entry name" value="Sig_transdc_His_kin-like_C"/>
</dbReference>
<evidence type="ECO:0000256" key="6">
    <source>
        <dbReference type="ARBA" id="ARBA00022679"/>
    </source>
</evidence>
<reference evidence="17 18" key="1">
    <citation type="submission" date="2019-10" db="EMBL/GenBank/DDBJ databases">
        <title>Description of Paenibacillus terricola sp. nov.</title>
        <authorList>
            <person name="Carlier A."/>
            <person name="Qi S."/>
        </authorList>
    </citation>
    <scope>NUCLEOTIDE SEQUENCE [LARGE SCALE GENOMIC DNA]</scope>
    <source>
        <strain evidence="17 18">LMG 31459</strain>
    </source>
</reference>
<keyword evidence="18" id="KW-1185">Reference proteome</keyword>
<keyword evidence="9" id="KW-0418">Kinase</keyword>
<evidence type="ECO:0000256" key="7">
    <source>
        <dbReference type="ARBA" id="ARBA00022692"/>
    </source>
</evidence>
<dbReference type="SUPFAM" id="SSF55874">
    <property type="entry name" value="ATPase domain of HSP90 chaperone/DNA topoisomerase II/histidine kinase"/>
    <property type="match status" value="1"/>
</dbReference>
<dbReference type="InterPro" id="IPR003660">
    <property type="entry name" value="HAMP_dom"/>
</dbReference>
<evidence type="ECO:0000313" key="18">
    <source>
        <dbReference type="Proteomes" id="UP000596857"/>
    </source>
</evidence>
<evidence type="ECO:0000256" key="5">
    <source>
        <dbReference type="ARBA" id="ARBA00022553"/>
    </source>
</evidence>
<evidence type="ECO:0000256" key="12">
    <source>
        <dbReference type="ARBA" id="ARBA00023012"/>
    </source>
</evidence>
<protein>
    <recommendedName>
        <fullName evidence="3">histidine kinase</fullName>
        <ecNumber evidence="3">2.7.13.3</ecNumber>
    </recommendedName>
</protein>
<evidence type="ECO:0000313" key="17">
    <source>
        <dbReference type="EMBL" id="NOU84148.1"/>
    </source>
</evidence>
<dbReference type="PROSITE" id="PS50109">
    <property type="entry name" value="HIS_KIN"/>
    <property type="match status" value="1"/>
</dbReference>
<gene>
    <name evidence="17" type="ORF">GC101_35460</name>
</gene>
<keyword evidence="12" id="KW-0902">Two-component regulatory system</keyword>
<dbReference type="CDD" id="cd00082">
    <property type="entry name" value="HisKA"/>
    <property type="match status" value="1"/>
</dbReference>
<evidence type="ECO:0000256" key="10">
    <source>
        <dbReference type="ARBA" id="ARBA00022840"/>
    </source>
</evidence>
<keyword evidence="4" id="KW-1003">Cell membrane</keyword>
<dbReference type="PANTHER" id="PTHR45528">
    <property type="entry name" value="SENSOR HISTIDINE KINASE CPXA"/>
    <property type="match status" value="1"/>
</dbReference>
<dbReference type="InterPro" id="IPR036890">
    <property type="entry name" value="HATPase_C_sf"/>
</dbReference>
<dbReference type="Gene3D" id="1.10.287.130">
    <property type="match status" value="1"/>
</dbReference>
<dbReference type="SMART" id="SM00304">
    <property type="entry name" value="HAMP"/>
    <property type="match status" value="1"/>
</dbReference>
<evidence type="ECO:0000256" key="8">
    <source>
        <dbReference type="ARBA" id="ARBA00022741"/>
    </source>
</evidence>
<dbReference type="InterPro" id="IPR003594">
    <property type="entry name" value="HATPase_dom"/>
</dbReference>
<dbReference type="Gene3D" id="3.30.565.10">
    <property type="entry name" value="Histidine kinase-like ATPase, C-terminal domain"/>
    <property type="match status" value="1"/>
</dbReference>
<dbReference type="InterPro" id="IPR036097">
    <property type="entry name" value="HisK_dim/P_sf"/>
</dbReference>
<dbReference type="InterPro" id="IPR005467">
    <property type="entry name" value="His_kinase_dom"/>
</dbReference>
<dbReference type="Pfam" id="PF02518">
    <property type="entry name" value="HATPase_c"/>
    <property type="match status" value="1"/>
</dbReference>
<dbReference type="Pfam" id="PF00672">
    <property type="entry name" value="HAMP"/>
    <property type="match status" value="1"/>
</dbReference>
<keyword evidence="8" id="KW-0547">Nucleotide-binding</keyword>
<evidence type="ECO:0000259" key="16">
    <source>
        <dbReference type="PROSITE" id="PS50885"/>
    </source>
</evidence>
<dbReference type="SUPFAM" id="SSF47384">
    <property type="entry name" value="Homodimeric domain of signal transducing histidine kinase"/>
    <property type="match status" value="1"/>
</dbReference>
<dbReference type="PRINTS" id="PR00344">
    <property type="entry name" value="BCTRLSENSOR"/>
</dbReference>
<feature type="domain" description="Histidine kinase" evidence="15">
    <location>
        <begin position="144"/>
        <end position="361"/>
    </location>
</feature>
<evidence type="ECO:0000256" key="13">
    <source>
        <dbReference type="ARBA" id="ARBA00023136"/>
    </source>
</evidence>
<evidence type="ECO:0000256" key="4">
    <source>
        <dbReference type="ARBA" id="ARBA00022475"/>
    </source>
</evidence>
<keyword evidence="7 14" id="KW-0812">Transmembrane</keyword>
<evidence type="ECO:0000256" key="1">
    <source>
        <dbReference type="ARBA" id="ARBA00000085"/>
    </source>
</evidence>
<comment type="caution">
    <text evidence="17">The sequence shown here is derived from an EMBL/GenBank/DDBJ whole genome shotgun (WGS) entry which is preliminary data.</text>
</comment>
<dbReference type="Gene3D" id="6.10.340.10">
    <property type="match status" value="1"/>
</dbReference>
<keyword evidence="6" id="KW-0808">Transferase</keyword>
<name>A0ABX1YSS0_9BACL</name>
<dbReference type="RefSeq" id="WP_171721116.1">
    <property type="nucleotide sequence ID" value="NZ_WHOB01000098.1"/>
</dbReference>
<dbReference type="EMBL" id="WHOB01000098">
    <property type="protein sequence ID" value="NOU84148.1"/>
    <property type="molecule type" value="Genomic_DNA"/>
</dbReference>
<dbReference type="EC" id="2.7.13.3" evidence="3"/>
<sequence>MIKPIEKSKRKKKIQLNILIRMILSLIIAVAMNNTLIHFVFKVGNGMEAEWLVNIFPYFITPFFTVIFISTFLLLTKRIVEDLKILERGLQLITEGDLNYRVPVNRQDELGRVAVNINLMTERLQQQIEKEREVEQSKMEMITGISHDLRTPLTSIIGYIELLRTESYQDKEEYNRFVQNTYNKAFHLKKLLDDLFEYTRLTSVDSQLNLKRVDLAQLLNQLLFEFEPLAEENKVYLIKDIPVNPVVTFIDSEKIARAIDNLLMNALKYSYTQGSIHVRLIADADYSMIEIENKGTPLSEEQVDRLFERFYKVDYSRKSEGIQTGAGLGLSIARNIAELHRGAVTLRHIRDVFTFQLRLPM</sequence>
<accession>A0ABX1YSS0</accession>
<dbReference type="Proteomes" id="UP000596857">
    <property type="component" value="Unassembled WGS sequence"/>
</dbReference>
<evidence type="ECO:0000256" key="14">
    <source>
        <dbReference type="SAM" id="Phobius"/>
    </source>
</evidence>
<dbReference type="SMART" id="SM00387">
    <property type="entry name" value="HATPase_c"/>
    <property type="match status" value="1"/>
</dbReference>
<dbReference type="PROSITE" id="PS50885">
    <property type="entry name" value="HAMP"/>
    <property type="match status" value="1"/>
</dbReference>
<dbReference type="InterPro" id="IPR050398">
    <property type="entry name" value="HssS/ArlS-like"/>
</dbReference>
<evidence type="ECO:0000256" key="2">
    <source>
        <dbReference type="ARBA" id="ARBA00004651"/>
    </source>
</evidence>
<dbReference type="CDD" id="cd06225">
    <property type="entry name" value="HAMP"/>
    <property type="match status" value="1"/>
</dbReference>